<dbReference type="EMBL" id="UGNV01000001">
    <property type="protein sequence ID" value="STX30059.1"/>
    <property type="molecule type" value="Genomic_DNA"/>
</dbReference>
<evidence type="ECO:0000313" key="3">
    <source>
        <dbReference type="Proteomes" id="UP000254968"/>
    </source>
</evidence>
<feature type="chain" id="PRO_5016954507" evidence="1">
    <location>
        <begin position="19"/>
        <end position="127"/>
    </location>
</feature>
<reference evidence="2 3" key="1">
    <citation type="submission" date="2018-06" db="EMBL/GenBank/DDBJ databases">
        <authorList>
            <consortium name="Pathogen Informatics"/>
            <person name="Doyle S."/>
        </authorList>
    </citation>
    <scope>NUCLEOTIDE SEQUENCE [LARGE SCALE GENOMIC DNA]</scope>
    <source>
        <strain evidence="2 3">NCTC13315</strain>
    </source>
</reference>
<dbReference type="OrthoDB" id="5641564at2"/>
<feature type="signal peptide" evidence="1">
    <location>
        <begin position="1"/>
        <end position="18"/>
    </location>
</feature>
<evidence type="ECO:0000313" key="2">
    <source>
        <dbReference type="EMBL" id="STX30059.1"/>
    </source>
</evidence>
<dbReference type="RefSeq" id="WP_115303784.1">
    <property type="nucleotide sequence ID" value="NZ_CAAAHO010000005.1"/>
</dbReference>
<organism evidence="2 3">
    <name type="scientific">Legionella beliardensis</name>
    <dbReference type="NCBI Taxonomy" id="91822"/>
    <lineage>
        <taxon>Bacteria</taxon>
        <taxon>Pseudomonadati</taxon>
        <taxon>Pseudomonadota</taxon>
        <taxon>Gammaproteobacteria</taxon>
        <taxon>Legionellales</taxon>
        <taxon>Legionellaceae</taxon>
        <taxon>Legionella</taxon>
    </lineage>
</organism>
<keyword evidence="1" id="KW-0732">Signal</keyword>
<keyword evidence="3" id="KW-1185">Reference proteome</keyword>
<gene>
    <name evidence="2" type="ORF">NCTC13315_02621</name>
</gene>
<sequence>MKIRTISAFLLGSSVLFAANTFASQGAINSGFSKGYDLLPHDQYTLEGNWFSTRNLSCKVRAKGNEANPIIMTALKKRAIINGLIVPEGNAMTVVLHLGDTIHFELEARSKLSLMNNGEQLVNLNCS</sequence>
<accession>A0A378I4F0</accession>
<dbReference type="AlphaFoldDB" id="A0A378I4F0"/>
<protein>
    <submittedName>
        <fullName evidence="2">Uncharacterized protein</fullName>
    </submittedName>
</protein>
<proteinExistence type="predicted"/>
<evidence type="ECO:0000256" key="1">
    <source>
        <dbReference type="SAM" id="SignalP"/>
    </source>
</evidence>
<dbReference type="Proteomes" id="UP000254968">
    <property type="component" value="Unassembled WGS sequence"/>
</dbReference>
<name>A0A378I4F0_9GAMM</name>